<dbReference type="Proteomes" id="UP000030640">
    <property type="component" value="Unassembled WGS sequence"/>
</dbReference>
<proteinExistence type="predicted"/>
<feature type="compositionally biased region" description="Polar residues" evidence="2">
    <location>
        <begin position="213"/>
        <end position="224"/>
    </location>
</feature>
<keyword evidence="1" id="KW-0175">Coiled coil</keyword>
<feature type="region of interest" description="Disordered" evidence="2">
    <location>
        <begin position="130"/>
        <end position="276"/>
    </location>
</feature>
<reference evidence="3 4" key="1">
    <citation type="submission" date="2013-02" db="EMBL/GenBank/DDBJ databases">
        <title>The Genome Sequence of Plasmodium inui San Antonio 1.</title>
        <authorList>
            <consortium name="The Broad Institute Genome Sequencing Platform"/>
            <consortium name="The Broad Institute Genome Sequencing Center for Infectious Disease"/>
            <person name="Neafsey D."/>
            <person name="Cheeseman I."/>
            <person name="Volkman S."/>
            <person name="Adams J."/>
            <person name="Walker B."/>
            <person name="Young S.K."/>
            <person name="Zeng Q."/>
            <person name="Gargeya S."/>
            <person name="Fitzgerald M."/>
            <person name="Haas B."/>
            <person name="Abouelleil A."/>
            <person name="Alvarado L."/>
            <person name="Arachchi H.M."/>
            <person name="Berlin A.M."/>
            <person name="Chapman S.B."/>
            <person name="Dewar J."/>
            <person name="Goldberg J."/>
            <person name="Griggs A."/>
            <person name="Gujja S."/>
            <person name="Hansen M."/>
            <person name="Howarth C."/>
            <person name="Imamovic A."/>
            <person name="Larimer J."/>
            <person name="McCowan C."/>
            <person name="Murphy C."/>
            <person name="Neiman D."/>
            <person name="Pearson M."/>
            <person name="Priest M."/>
            <person name="Roberts A."/>
            <person name="Saif S."/>
            <person name="Shea T."/>
            <person name="Sisk P."/>
            <person name="Sykes S."/>
            <person name="Wortman J."/>
            <person name="Nusbaum C."/>
            <person name="Birren B."/>
        </authorList>
    </citation>
    <scope>NUCLEOTIDE SEQUENCE [LARGE SCALE GENOMIC DNA]</scope>
    <source>
        <strain evidence="3 4">San Antonio 1</strain>
    </source>
</reference>
<feature type="region of interest" description="Disordered" evidence="2">
    <location>
        <begin position="80"/>
        <end position="105"/>
    </location>
</feature>
<dbReference type="AlphaFoldDB" id="W6ZW99"/>
<protein>
    <submittedName>
        <fullName evidence="3">Uncharacterized protein</fullName>
    </submittedName>
</protein>
<feature type="compositionally biased region" description="Polar residues" evidence="2">
    <location>
        <begin position="295"/>
        <end position="304"/>
    </location>
</feature>
<evidence type="ECO:0000313" key="4">
    <source>
        <dbReference type="Proteomes" id="UP000030640"/>
    </source>
</evidence>
<dbReference type="OrthoDB" id="269872at2759"/>
<feature type="compositionally biased region" description="Low complexity" evidence="2">
    <location>
        <begin position="305"/>
        <end position="328"/>
    </location>
</feature>
<feature type="compositionally biased region" description="Basic residues" evidence="2">
    <location>
        <begin position="196"/>
        <end position="206"/>
    </location>
</feature>
<evidence type="ECO:0000313" key="3">
    <source>
        <dbReference type="EMBL" id="EUD65037.1"/>
    </source>
</evidence>
<feature type="coiled-coil region" evidence="1">
    <location>
        <begin position="364"/>
        <end position="543"/>
    </location>
</feature>
<feature type="region of interest" description="Disordered" evidence="2">
    <location>
        <begin position="289"/>
        <end position="331"/>
    </location>
</feature>
<evidence type="ECO:0000256" key="2">
    <source>
        <dbReference type="SAM" id="MobiDB-lite"/>
    </source>
</evidence>
<accession>W6ZW99</accession>
<evidence type="ECO:0000256" key="1">
    <source>
        <dbReference type="SAM" id="Coils"/>
    </source>
</evidence>
<dbReference type="GeneID" id="20039822"/>
<name>W6ZW99_9APIC</name>
<dbReference type="EMBL" id="KI965484">
    <property type="protein sequence ID" value="EUD65037.1"/>
    <property type="molecule type" value="Genomic_DNA"/>
</dbReference>
<gene>
    <name evidence="3" type="ORF">C922_04548</name>
</gene>
<feature type="compositionally biased region" description="Polar residues" evidence="2">
    <location>
        <begin position="94"/>
        <end position="103"/>
    </location>
</feature>
<keyword evidence="4" id="KW-1185">Reference proteome</keyword>
<dbReference type="VEuPathDB" id="PlasmoDB:C922_04548"/>
<sequence length="583" mass="65280">MSVRNLKSNGLLRLESKSVDKMDANNNLVKKSANVKIVRKKTDGQIDRTLTGTVPPPSAGDKVVRRKVLKKAQEGGTTAVMNAGSIGNDGRTGNYGNTGNDGSAANLAESTMRKQDEKKGYVVRNTAAKFSVRPGKTNEAAQRDHLLGEDDEGNGEESPKGNLDYDDVGSGNGNSNGKDYQDNNSPAGDDAPPSHGAKKILKKKKPTEREPNRSNPYPNDSIRGTQFEHAGNPNGRSDKSDKVEDDSENEILNSIISKNDESALAEPPKEVKKKKKTIIVRRKVPISEKLKSAEKGNSQPLGVQTTPGGRTPRGATTITTNNSSGGNSFQPNECCEQMVNEIKMNETKLAEMQHTHEEKMNSMVEENKKDKDKLNTYIQNLNEEMHNINNKLCDEMKEKDTLKESYENLRSDKLELEEKFDILKRQIEESNEMSTLLNEKVATLEEENQMLLDRDQQNELKVEQLQSEKIKMEKKMEEQNVIIKKKDELINKYMSEIENYKNVLKSKGEMMILGSSTTIDKSIADKNSQKEQLSKLIKEKKELIYAFKKQLDLIVILKKQISLLENNKIVTMTSGELKKVLHD</sequence>
<dbReference type="RefSeq" id="XP_008818353.1">
    <property type="nucleotide sequence ID" value="XM_008820131.1"/>
</dbReference>
<organism evidence="3 4">
    <name type="scientific">Plasmodium inui San Antonio 1</name>
    <dbReference type="NCBI Taxonomy" id="1237626"/>
    <lineage>
        <taxon>Eukaryota</taxon>
        <taxon>Sar</taxon>
        <taxon>Alveolata</taxon>
        <taxon>Apicomplexa</taxon>
        <taxon>Aconoidasida</taxon>
        <taxon>Haemosporida</taxon>
        <taxon>Plasmodiidae</taxon>
        <taxon>Plasmodium</taxon>
        <taxon>Plasmodium (Plasmodium)</taxon>
    </lineage>
</organism>